<keyword evidence="3" id="KW-1003">Cell membrane</keyword>
<evidence type="ECO:0000256" key="4">
    <source>
        <dbReference type="ARBA" id="ARBA00022692"/>
    </source>
</evidence>
<dbReference type="InterPro" id="IPR000515">
    <property type="entry name" value="MetI-like"/>
</dbReference>
<evidence type="ECO:0000259" key="8">
    <source>
        <dbReference type="PROSITE" id="PS50928"/>
    </source>
</evidence>
<evidence type="ECO:0000313" key="9">
    <source>
        <dbReference type="EMBL" id="SFK80362.1"/>
    </source>
</evidence>
<dbReference type="InterPro" id="IPR035906">
    <property type="entry name" value="MetI-like_sf"/>
</dbReference>
<dbReference type="Pfam" id="PF00528">
    <property type="entry name" value="BPD_transp_1"/>
    <property type="match status" value="1"/>
</dbReference>
<evidence type="ECO:0000256" key="6">
    <source>
        <dbReference type="ARBA" id="ARBA00023136"/>
    </source>
</evidence>
<evidence type="ECO:0000256" key="3">
    <source>
        <dbReference type="ARBA" id="ARBA00022475"/>
    </source>
</evidence>
<evidence type="ECO:0000256" key="1">
    <source>
        <dbReference type="ARBA" id="ARBA00004651"/>
    </source>
</evidence>
<feature type="transmembrane region" description="Helical" evidence="7">
    <location>
        <begin position="134"/>
        <end position="162"/>
    </location>
</feature>
<dbReference type="CDD" id="cd06261">
    <property type="entry name" value="TM_PBP2"/>
    <property type="match status" value="1"/>
</dbReference>
<feature type="transmembrane region" description="Helical" evidence="7">
    <location>
        <begin position="201"/>
        <end position="220"/>
    </location>
</feature>
<dbReference type="RefSeq" id="WP_092961430.1">
    <property type="nucleotide sequence ID" value="NZ_FOSQ01000007.1"/>
</dbReference>
<dbReference type="PANTHER" id="PTHR43163">
    <property type="entry name" value="DIPEPTIDE TRANSPORT SYSTEM PERMEASE PROTEIN DPPB-RELATED"/>
    <property type="match status" value="1"/>
</dbReference>
<dbReference type="EMBL" id="FOSQ01000007">
    <property type="protein sequence ID" value="SFK80362.1"/>
    <property type="molecule type" value="Genomic_DNA"/>
</dbReference>
<feature type="transmembrane region" description="Helical" evidence="7">
    <location>
        <begin position="301"/>
        <end position="327"/>
    </location>
</feature>
<dbReference type="GO" id="GO:0005886">
    <property type="term" value="C:plasma membrane"/>
    <property type="evidence" value="ECO:0007669"/>
    <property type="project" value="UniProtKB-SubCell"/>
</dbReference>
<dbReference type="Proteomes" id="UP000199473">
    <property type="component" value="Unassembled WGS sequence"/>
</dbReference>
<dbReference type="AlphaFoldDB" id="A0A1I4CGJ5"/>
<evidence type="ECO:0000256" key="5">
    <source>
        <dbReference type="ARBA" id="ARBA00022989"/>
    </source>
</evidence>
<evidence type="ECO:0000256" key="2">
    <source>
        <dbReference type="ARBA" id="ARBA00022448"/>
    </source>
</evidence>
<keyword evidence="10" id="KW-1185">Reference proteome</keyword>
<comment type="similarity">
    <text evidence="7">Belongs to the binding-protein-dependent transport system permease family.</text>
</comment>
<keyword evidence="6 7" id="KW-0472">Membrane</keyword>
<reference evidence="9 10" key="1">
    <citation type="submission" date="2016-10" db="EMBL/GenBank/DDBJ databases">
        <authorList>
            <person name="de Groot N.N."/>
        </authorList>
    </citation>
    <scope>NUCLEOTIDE SEQUENCE [LARGE SCALE GENOMIC DNA]</scope>
    <source>
        <strain evidence="9 10">DSM 19981</strain>
    </source>
</reference>
<feature type="transmembrane region" description="Helical" evidence="7">
    <location>
        <begin position="256"/>
        <end position="281"/>
    </location>
</feature>
<gene>
    <name evidence="9" type="ORF">SAMN02745775_107251</name>
</gene>
<evidence type="ECO:0000313" key="10">
    <source>
        <dbReference type="Proteomes" id="UP000199473"/>
    </source>
</evidence>
<dbReference type="GO" id="GO:0071916">
    <property type="term" value="F:dipeptide transmembrane transporter activity"/>
    <property type="evidence" value="ECO:0007669"/>
    <property type="project" value="TreeGrafter"/>
</dbReference>
<organism evidence="9 10">
    <name type="scientific">Falsiroseomonas stagni DSM 19981</name>
    <dbReference type="NCBI Taxonomy" id="1123062"/>
    <lineage>
        <taxon>Bacteria</taxon>
        <taxon>Pseudomonadati</taxon>
        <taxon>Pseudomonadota</taxon>
        <taxon>Alphaproteobacteria</taxon>
        <taxon>Acetobacterales</taxon>
        <taxon>Roseomonadaceae</taxon>
        <taxon>Falsiroseomonas</taxon>
    </lineage>
</organism>
<dbReference type="PANTHER" id="PTHR43163:SF6">
    <property type="entry name" value="DIPEPTIDE TRANSPORT SYSTEM PERMEASE PROTEIN DPPB-RELATED"/>
    <property type="match status" value="1"/>
</dbReference>
<proteinExistence type="inferred from homology"/>
<dbReference type="InterPro" id="IPR045621">
    <property type="entry name" value="BPD_transp_1_N"/>
</dbReference>
<name>A0A1I4CGJ5_9PROT</name>
<dbReference type="OrthoDB" id="9807402at2"/>
<sequence length="337" mass="36206">MGGYALRRLAALLPVLFLVLVIIFHLTRFIPGDPAVTLLGPGATDVQIAALRAQLRLDEPMGMQFLSYLGGLLRGDLGVSLKTGAPVAQEILLRLPATIELSVLALLVAIVVGIPLGVVSAIRANTGFDHAVRLVSLLGVSMPAFLLALVLQLVFGIALGWLPISGRTSPFFLDDPVTGFAVIDGLINGDGEAAWDAFRHLLLPTTVLAAFLAATLGRFVRNTMLETMGEDYIRTARAKGLPERAVFFVHALRNSLLPAVTVVGLKFAEMLGGAILTETVFAWPGIGRFMFDAIRNRDYPVIQGATLVFALMFMLVSLAVDLIQALLDPRIRKRMAS</sequence>
<evidence type="ECO:0000256" key="7">
    <source>
        <dbReference type="RuleBase" id="RU363032"/>
    </source>
</evidence>
<keyword evidence="2 7" id="KW-0813">Transport</keyword>
<protein>
    <submittedName>
        <fullName evidence="9">Peptide/nickel transport system permease protein</fullName>
    </submittedName>
</protein>
<dbReference type="SUPFAM" id="SSF161098">
    <property type="entry name" value="MetI-like"/>
    <property type="match status" value="1"/>
</dbReference>
<keyword evidence="4 7" id="KW-0812">Transmembrane</keyword>
<dbReference type="Pfam" id="PF19300">
    <property type="entry name" value="BPD_transp_1_N"/>
    <property type="match status" value="1"/>
</dbReference>
<keyword evidence="5 7" id="KW-1133">Transmembrane helix</keyword>
<feature type="domain" description="ABC transmembrane type-1" evidence="8">
    <location>
        <begin position="95"/>
        <end position="324"/>
    </location>
</feature>
<accession>A0A1I4CGJ5</accession>
<dbReference type="PROSITE" id="PS50928">
    <property type="entry name" value="ABC_TM1"/>
    <property type="match status" value="1"/>
</dbReference>
<feature type="transmembrane region" description="Helical" evidence="7">
    <location>
        <begin position="9"/>
        <end position="30"/>
    </location>
</feature>
<dbReference type="Gene3D" id="1.10.3720.10">
    <property type="entry name" value="MetI-like"/>
    <property type="match status" value="1"/>
</dbReference>
<dbReference type="STRING" id="1123062.SAMN02745775_107251"/>
<feature type="transmembrane region" description="Helical" evidence="7">
    <location>
        <begin position="101"/>
        <end position="122"/>
    </location>
</feature>
<comment type="subcellular location">
    <subcellularLocation>
        <location evidence="1 7">Cell membrane</location>
        <topology evidence="1 7">Multi-pass membrane protein</topology>
    </subcellularLocation>
</comment>